<sequence>MEYLAVLLPSIGLGVLFWLIMRWILRADSRERRAHAAAEEDARTWYEGVRRREGGDAIFSSPREPDEEKPGNS</sequence>
<evidence type="ECO:0000313" key="2">
    <source>
        <dbReference type="EMBL" id="OIJ35877.1"/>
    </source>
</evidence>
<dbReference type="AlphaFoldDB" id="A0A1S2MZQ9"/>
<reference evidence="2 3" key="1">
    <citation type="submission" date="2016-10" db="EMBL/GenBank/DDBJ databases">
        <title>Draft genome sequence of strain LCT isolated from the Shenzhou X spacecraft of China.</title>
        <authorList>
            <person name="Huang B."/>
        </authorList>
    </citation>
    <scope>NUCLEOTIDE SEQUENCE [LARGE SCALE GENOMIC DNA]</scope>
    <source>
        <strain evidence="2 3">LCT-H5</strain>
    </source>
</reference>
<gene>
    <name evidence="2" type="ORF">BK826_05855</name>
</gene>
<dbReference type="OrthoDB" id="4807612at2"/>
<name>A0A1S2MZQ9_9MICC</name>
<evidence type="ECO:0000256" key="1">
    <source>
        <dbReference type="SAM" id="Phobius"/>
    </source>
</evidence>
<dbReference type="EMBL" id="MODZ01000006">
    <property type="protein sequence ID" value="OIJ35877.1"/>
    <property type="molecule type" value="Genomic_DNA"/>
</dbReference>
<feature type="transmembrane region" description="Helical" evidence="1">
    <location>
        <begin position="6"/>
        <end position="25"/>
    </location>
</feature>
<evidence type="ECO:0000313" key="3">
    <source>
        <dbReference type="Proteomes" id="UP000179540"/>
    </source>
</evidence>
<accession>A0A1S2MZQ9</accession>
<protein>
    <submittedName>
        <fullName evidence="2">Uncharacterized protein</fullName>
    </submittedName>
</protein>
<keyword evidence="1" id="KW-0812">Transmembrane</keyword>
<keyword evidence="1" id="KW-1133">Transmembrane helix</keyword>
<dbReference type="RefSeq" id="WP_075514803.1">
    <property type="nucleotide sequence ID" value="NZ_MODZ01000006.1"/>
</dbReference>
<organism evidence="2 3">
    <name type="scientific">Rothia kristinae</name>
    <dbReference type="NCBI Taxonomy" id="37923"/>
    <lineage>
        <taxon>Bacteria</taxon>
        <taxon>Bacillati</taxon>
        <taxon>Actinomycetota</taxon>
        <taxon>Actinomycetes</taxon>
        <taxon>Micrococcales</taxon>
        <taxon>Micrococcaceae</taxon>
        <taxon>Rothia</taxon>
    </lineage>
</organism>
<dbReference type="Proteomes" id="UP000179540">
    <property type="component" value="Unassembled WGS sequence"/>
</dbReference>
<comment type="caution">
    <text evidence="2">The sequence shown here is derived from an EMBL/GenBank/DDBJ whole genome shotgun (WGS) entry which is preliminary data.</text>
</comment>
<keyword evidence="1" id="KW-0472">Membrane</keyword>
<proteinExistence type="predicted"/>